<evidence type="ECO:0000256" key="14">
    <source>
        <dbReference type="RuleBase" id="RU003357"/>
    </source>
</evidence>
<gene>
    <name evidence="17" type="ORF">SAMN05216361_3097</name>
</gene>
<comment type="similarity">
    <text evidence="12 14">Belongs to the TonB-dependent receptor family.</text>
</comment>
<keyword evidence="9 14" id="KW-0798">TonB box</keyword>
<dbReference type="GO" id="GO:0009279">
    <property type="term" value="C:cell outer membrane"/>
    <property type="evidence" value="ECO:0007669"/>
    <property type="project" value="UniProtKB-SubCell"/>
</dbReference>
<evidence type="ECO:0000256" key="5">
    <source>
        <dbReference type="ARBA" id="ARBA00022692"/>
    </source>
</evidence>
<evidence type="ECO:0000256" key="4">
    <source>
        <dbReference type="ARBA" id="ARBA00022496"/>
    </source>
</evidence>
<evidence type="ECO:0000259" key="16">
    <source>
        <dbReference type="Pfam" id="PF07715"/>
    </source>
</evidence>
<feature type="domain" description="TonB-dependent receptor-like beta-barrel" evidence="15">
    <location>
        <begin position="354"/>
        <end position="787"/>
    </location>
</feature>
<keyword evidence="5 12" id="KW-0812">Transmembrane</keyword>
<keyword evidence="18" id="KW-1185">Reference proteome</keyword>
<dbReference type="InterPro" id="IPR000531">
    <property type="entry name" value="Beta-barrel_TonB"/>
</dbReference>
<evidence type="ECO:0000256" key="3">
    <source>
        <dbReference type="ARBA" id="ARBA00022452"/>
    </source>
</evidence>
<dbReference type="GO" id="GO:0006826">
    <property type="term" value="P:iron ion transport"/>
    <property type="evidence" value="ECO:0007669"/>
    <property type="project" value="UniProtKB-KW"/>
</dbReference>
<evidence type="ECO:0000256" key="13">
    <source>
        <dbReference type="PROSITE-ProRule" id="PRU10144"/>
    </source>
</evidence>
<dbReference type="PROSITE" id="PS52016">
    <property type="entry name" value="TONB_DEPENDENT_REC_3"/>
    <property type="match status" value="1"/>
</dbReference>
<dbReference type="PROSITE" id="PS01156">
    <property type="entry name" value="TONB_DEPENDENT_REC_2"/>
    <property type="match status" value="1"/>
</dbReference>
<keyword evidence="3 12" id="KW-1134">Transmembrane beta strand</keyword>
<evidence type="ECO:0000256" key="11">
    <source>
        <dbReference type="ARBA" id="ARBA00023237"/>
    </source>
</evidence>
<dbReference type="PANTHER" id="PTHR32552">
    <property type="entry name" value="FERRICHROME IRON RECEPTOR-RELATED"/>
    <property type="match status" value="1"/>
</dbReference>
<evidence type="ECO:0000313" key="17">
    <source>
        <dbReference type="EMBL" id="SHG85225.1"/>
    </source>
</evidence>
<keyword evidence="2 12" id="KW-0813">Transport</keyword>
<dbReference type="Pfam" id="PF07715">
    <property type="entry name" value="Plug"/>
    <property type="match status" value="1"/>
</dbReference>
<feature type="short sequence motif" description="TonB C-terminal box" evidence="13">
    <location>
        <begin position="807"/>
        <end position="824"/>
    </location>
</feature>
<proteinExistence type="inferred from homology"/>
<evidence type="ECO:0000256" key="12">
    <source>
        <dbReference type="PROSITE-ProRule" id="PRU01360"/>
    </source>
</evidence>
<dbReference type="InterPro" id="IPR012910">
    <property type="entry name" value="Plug_dom"/>
</dbReference>
<organism evidence="17 18">
    <name type="scientific">Marisediminitalea aggregata</name>
    <dbReference type="NCBI Taxonomy" id="634436"/>
    <lineage>
        <taxon>Bacteria</taxon>
        <taxon>Pseudomonadati</taxon>
        <taxon>Pseudomonadota</taxon>
        <taxon>Gammaproteobacteria</taxon>
        <taxon>Alteromonadales</taxon>
        <taxon>Alteromonadaceae</taxon>
        <taxon>Marisediminitalea</taxon>
    </lineage>
</organism>
<keyword evidence="6" id="KW-0732">Signal</keyword>
<evidence type="ECO:0000256" key="10">
    <source>
        <dbReference type="ARBA" id="ARBA00023136"/>
    </source>
</evidence>
<dbReference type="AlphaFoldDB" id="A0A1M5N6Z2"/>
<evidence type="ECO:0000256" key="2">
    <source>
        <dbReference type="ARBA" id="ARBA00022448"/>
    </source>
</evidence>
<evidence type="ECO:0000256" key="1">
    <source>
        <dbReference type="ARBA" id="ARBA00004571"/>
    </source>
</evidence>
<evidence type="ECO:0000256" key="9">
    <source>
        <dbReference type="ARBA" id="ARBA00023077"/>
    </source>
</evidence>
<dbReference type="STRING" id="634436.SAMN05216361_3097"/>
<feature type="domain" description="TonB-dependent receptor plug" evidence="16">
    <location>
        <begin position="84"/>
        <end position="196"/>
    </location>
</feature>
<sequence length="824" mass="89636">MCFFTPYLFTKSAFQIFKDQTFNNTQGDRKSANFFKRSLVATSIGLSFLSSTAIAQQTDTAPEAESEAQLEVITVNARRRAESMQETPIAVSAFSVKELERRGIENTQDLDRVTPSLQFATSGQLSGNNSAAVVFIRGVGQLDPTSSVDPGVGIYVDDVYMGRSAGGAMDFKDIQSVEVLRGPQGTLFGRNTIGGAVLVKTAEPSDVFGGKARLRIGDDNLREAFVAVDLPITTDLLSRFSLGTRKRDGYVTRVYDGQDLGNDDTYSVNGTIQYTPSDTFKITLKGDFTKEDENGSPFVFAGVNESAPVAAIVSVAAGCPGATIPFAPLAPGDAGFGAPNVPNIDDERCANDFQHKGEFTNGGTAPVESTLKGWGLSAAMEWEYSKTITLKSITAFRSTEWTGIRDADNTPFDMLTTDVTSDSEQFSQEFQLIYDNDKVSGITGLYYFDETSDDKLSILLAFPPSPPVIGSLLNGGPGTRDYQVINLETESFAVFSEWAYELSNDWSISAGLRYTEDDKGFQGTIMNLFPATQPDPTTLPTKATSEGGPLFIFNTPFADTYSATTGSASVRYKVQENINTYLSYSSSFKSGGFNSRYNAPTPGNLPISFGEEEVSSWEIGVKADITNDFRVNAAAFMSEYSDIQLIFRQGVVPLLFNAGSASIDGVELEFTYIPTNSLLIEGGFSYLRDKIDSITEVNGAQATITPDNSLPLTPEWQGSLGASYSTELGNNYELTTRLDVSYTASQYFDSSNTDIVAQNDGVTYVTASVKLDDLVNYWDLTFGVNNLTDERYIEQGNASLATLGYAEVIYARPRNWFLSFSTEF</sequence>
<dbReference type="Gene3D" id="2.40.170.20">
    <property type="entry name" value="TonB-dependent receptor, beta-barrel domain"/>
    <property type="match status" value="2"/>
</dbReference>
<dbReference type="SUPFAM" id="SSF56935">
    <property type="entry name" value="Porins"/>
    <property type="match status" value="1"/>
</dbReference>
<dbReference type="InterPro" id="IPR039426">
    <property type="entry name" value="TonB-dep_rcpt-like"/>
</dbReference>
<keyword evidence="4" id="KW-0410">Iron transport</keyword>
<keyword evidence="7" id="KW-0408">Iron</keyword>
<evidence type="ECO:0000259" key="15">
    <source>
        <dbReference type="Pfam" id="PF00593"/>
    </source>
</evidence>
<evidence type="ECO:0000256" key="6">
    <source>
        <dbReference type="ARBA" id="ARBA00022729"/>
    </source>
</evidence>
<evidence type="ECO:0000256" key="8">
    <source>
        <dbReference type="ARBA" id="ARBA00023065"/>
    </source>
</evidence>
<dbReference type="EMBL" id="FQWD01000005">
    <property type="protein sequence ID" value="SHG85225.1"/>
    <property type="molecule type" value="Genomic_DNA"/>
</dbReference>
<dbReference type="RefSeq" id="WP_084526597.1">
    <property type="nucleotide sequence ID" value="NZ_FQWD01000005.1"/>
</dbReference>
<protein>
    <submittedName>
        <fullName evidence="17">Iron complex outermembrane recepter protein</fullName>
    </submittedName>
</protein>
<keyword evidence="10 12" id="KW-0472">Membrane</keyword>
<dbReference type="PANTHER" id="PTHR32552:SF81">
    <property type="entry name" value="TONB-DEPENDENT OUTER MEMBRANE RECEPTOR"/>
    <property type="match status" value="1"/>
</dbReference>
<dbReference type="Proteomes" id="UP000184520">
    <property type="component" value="Unassembled WGS sequence"/>
</dbReference>
<reference evidence="18" key="1">
    <citation type="submission" date="2016-11" db="EMBL/GenBank/DDBJ databases">
        <authorList>
            <person name="Varghese N."/>
            <person name="Submissions S."/>
        </authorList>
    </citation>
    <scope>NUCLEOTIDE SEQUENCE [LARGE SCALE GENOMIC DNA]</scope>
    <source>
        <strain evidence="18">CGMCC 1.8995</strain>
    </source>
</reference>
<evidence type="ECO:0000256" key="7">
    <source>
        <dbReference type="ARBA" id="ARBA00023004"/>
    </source>
</evidence>
<dbReference type="InterPro" id="IPR010917">
    <property type="entry name" value="TonB_rcpt_CS"/>
</dbReference>
<keyword evidence="8" id="KW-0406">Ion transport</keyword>
<dbReference type="InterPro" id="IPR036942">
    <property type="entry name" value="Beta-barrel_TonB_sf"/>
</dbReference>
<comment type="subcellular location">
    <subcellularLocation>
        <location evidence="1 12">Cell outer membrane</location>
        <topology evidence="1 12">Multi-pass membrane protein</topology>
    </subcellularLocation>
</comment>
<accession>A0A1M5N6Z2</accession>
<evidence type="ECO:0000313" key="18">
    <source>
        <dbReference type="Proteomes" id="UP000184520"/>
    </source>
</evidence>
<dbReference type="Pfam" id="PF00593">
    <property type="entry name" value="TonB_dep_Rec_b-barrel"/>
    <property type="match status" value="1"/>
</dbReference>
<keyword evidence="11 12" id="KW-0998">Cell outer membrane</keyword>
<name>A0A1M5N6Z2_9ALTE</name>